<keyword evidence="5 10" id="KW-0269">Exonuclease</keyword>
<keyword evidence="3" id="KW-0540">Nuclease</keyword>
<evidence type="ECO:0000313" key="11">
    <source>
        <dbReference type="Proteomes" id="UP000823618"/>
    </source>
</evidence>
<proteinExistence type="inferred from homology"/>
<evidence type="ECO:0000256" key="5">
    <source>
        <dbReference type="ARBA" id="ARBA00022839"/>
    </source>
</evidence>
<dbReference type="Pfam" id="PF01368">
    <property type="entry name" value="DHH"/>
    <property type="match status" value="1"/>
</dbReference>
<gene>
    <name evidence="10" type="primary">recJ</name>
    <name evidence="10" type="ORF">IAC13_07620</name>
</gene>
<dbReference type="InterPro" id="IPR051673">
    <property type="entry name" value="SSDNA_exonuclease_RecJ"/>
</dbReference>
<evidence type="ECO:0000256" key="6">
    <source>
        <dbReference type="SAM" id="Coils"/>
    </source>
</evidence>
<dbReference type="GO" id="GO:0003676">
    <property type="term" value="F:nucleic acid binding"/>
    <property type="evidence" value="ECO:0007669"/>
    <property type="project" value="InterPro"/>
</dbReference>
<dbReference type="InterPro" id="IPR041122">
    <property type="entry name" value="RecJ_OB"/>
</dbReference>
<dbReference type="Gene3D" id="3.90.1640.30">
    <property type="match status" value="1"/>
</dbReference>
<reference evidence="10" key="2">
    <citation type="journal article" date="2021" name="PeerJ">
        <title>Extensive microbial diversity within the chicken gut microbiome revealed by metagenomics and culture.</title>
        <authorList>
            <person name="Gilroy R."/>
            <person name="Ravi A."/>
            <person name="Getino M."/>
            <person name="Pursley I."/>
            <person name="Horton D.L."/>
            <person name="Alikhan N.F."/>
            <person name="Baker D."/>
            <person name="Gharbi K."/>
            <person name="Hall N."/>
            <person name="Watson M."/>
            <person name="Adriaenssens E.M."/>
            <person name="Foster-Nyarko E."/>
            <person name="Jarju S."/>
            <person name="Secka A."/>
            <person name="Antonio M."/>
            <person name="Oren A."/>
            <person name="Chaudhuri R.R."/>
            <person name="La Ragione R."/>
            <person name="Hildebrand F."/>
            <person name="Pallen M.J."/>
        </authorList>
    </citation>
    <scope>NUCLEOTIDE SEQUENCE</scope>
    <source>
        <strain evidence="10">E3-2379</strain>
    </source>
</reference>
<evidence type="ECO:0000256" key="1">
    <source>
        <dbReference type="ARBA" id="ARBA00005915"/>
    </source>
</evidence>
<dbReference type="GO" id="GO:0006310">
    <property type="term" value="P:DNA recombination"/>
    <property type="evidence" value="ECO:0007669"/>
    <property type="project" value="InterPro"/>
</dbReference>
<dbReference type="EMBL" id="JADIML010000211">
    <property type="protein sequence ID" value="MBO8463782.1"/>
    <property type="molecule type" value="Genomic_DNA"/>
</dbReference>
<dbReference type="SUPFAM" id="SSF64182">
    <property type="entry name" value="DHH phosphoesterases"/>
    <property type="match status" value="1"/>
</dbReference>
<evidence type="ECO:0000256" key="2">
    <source>
        <dbReference type="ARBA" id="ARBA00019841"/>
    </source>
</evidence>
<evidence type="ECO:0000313" key="10">
    <source>
        <dbReference type="EMBL" id="MBO8463782.1"/>
    </source>
</evidence>
<dbReference type="InterPro" id="IPR003156">
    <property type="entry name" value="DHHA1_dom"/>
</dbReference>
<organism evidence="10 11">
    <name type="scientific">Candidatus Scybalomonas excrementavium</name>
    <dbReference type="NCBI Taxonomy" id="2840943"/>
    <lineage>
        <taxon>Bacteria</taxon>
        <taxon>Bacillati</taxon>
        <taxon>Bacillota</taxon>
        <taxon>Clostridia</taxon>
        <taxon>Lachnospirales</taxon>
        <taxon>Lachnospiraceae</taxon>
        <taxon>Lachnospiraceae incertae sedis</taxon>
        <taxon>Candidatus Scybalomonas</taxon>
    </lineage>
</organism>
<evidence type="ECO:0000259" key="8">
    <source>
        <dbReference type="Pfam" id="PF02272"/>
    </source>
</evidence>
<evidence type="ECO:0000259" key="7">
    <source>
        <dbReference type="Pfam" id="PF01368"/>
    </source>
</evidence>
<dbReference type="AlphaFoldDB" id="A0A9D9I1D5"/>
<evidence type="ECO:0000256" key="4">
    <source>
        <dbReference type="ARBA" id="ARBA00022801"/>
    </source>
</evidence>
<dbReference type="PANTHER" id="PTHR30255:SF2">
    <property type="entry name" value="SINGLE-STRANDED-DNA-SPECIFIC EXONUCLEASE RECJ"/>
    <property type="match status" value="1"/>
</dbReference>
<dbReference type="Proteomes" id="UP000823618">
    <property type="component" value="Unassembled WGS sequence"/>
</dbReference>
<protein>
    <recommendedName>
        <fullName evidence="2">Single-stranded-DNA-specific exonuclease RecJ</fullName>
    </recommendedName>
</protein>
<dbReference type="InterPro" id="IPR001667">
    <property type="entry name" value="DDH_dom"/>
</dbReference>
<dbReference type="Pfam" id="PF02272">
    <property type="entry name" value="DHHA1"/>
    <property type="match status" value="1"/>
</dbReference>
<dbReference type="Pfam" id="PF17768">
    <property type="entry name" value="RecJ_OB"/>
    <property type="match status" value="1"/>
</dbReference>
<evidence type="ECO:0000259" key="9">
    <source>
        <dbReference type="Pfam" id="PF17768"/>
    </source>
</evidence>
<feature type="coiled-coil region" evidence="6">
    <location>
        <begin position="316"/>
        <end position="343"/>
    </location>
</feature>
<dbReference type="InterPro" id="IPR004610">
    <property type="entry name" value="RecJ"/>
</dbReference>
<accession>A0A9D9I1D5</accession>
<dbReference type="PANTHER" id="PTHR30255">
    <property type="entry name" value="SINGLE-STRANDED-DNA-SPECIFIC EXONUCLEASE RECJ"/>
    <property type="match status" value="1"/>
</dbReference>
<comment type="similarity">
    <text evidence="1">Belongs to the RecJ family.</text>
</comment>
<reference evidence="10" key="1">
    <citation type="submission" date="2020-10" db="EMBL/GenBank/DDBJ databases">
        <authorList>
            <person name="Gilroy R."/>
        </authorList>
    </citation>
    <scope>NUCLEOTIDE SEQUENCE</scope>
    <source>
        <strain evidence="10">E3-2379</strain>
    </source>
</reference>
<dbReference type="GO" id="GO:0006281">
    <property type="term" value="P:DNA repair"/>
    <property type="evidence" value="ECO:0007669"/>
    <property type="project" value="InterPro"/>
</dbReference>
<comment type="caution">
    <text evidence="10">The sequence shown here is derived from an EMBL/GenBank/DDBJ whole genome shotgun (WGS) entry which is preliminary data.</text>
</comment>
<feature type="domain" description="DDH" evidence="7">
    <location>
        <begin position="83"/>
        <end position="241"/>
    </location>
</feature>
<keyword evidence="4" id="KW-0378">Hydrolase</keyword>
<keyword evidence="6" id="KW-0175">Coiled coil</keyword>
<sequence length="594" mass="67837">MEYDRKKEKWVLSSKRADFYKIGEQFQIDPVIARLIRNRDIMTDEDIKQYLHPSLSYLHEPNQLKHMQEATTFLIHKIKNRDKIRIISDYDVDGIMSNYILLKGFQTIGANVDYEIPDRMKDGYGINERIVLEAYEQGVDTIVTCDNGIAAYEQIAYAKSFGLHVIVTDHHDVPYEEEVDGSRMYKIPPADYVINPKQADCPYPFPKICGATVAFKLIQSLYKAFGIEERIKELIEFSAIATVCDVVDLQGENRILVKEGLKRLNQTKNIGLQALIQANHLEEKTLSAYHLGFVIGPCLNASGRLDTAKRGLQLLLEEDRQIANRMAKEVKELNDARKDMTEQGVRKAIEQVETTSLLHDKVLVIYLPDCHESLAGIIAGRVRETFAKPVFVLTNAEEGLKGSGRSIEAYSMYEELSKCKTLLSKFGGHPMAAGLSLPKENLEAFRKMLNQNTTLTDEDLVEKVVIDVPMPICYINESLVEQLDLLEPFGKGNNKPLFAQKQVHLLMAKVLGKNRNVLKFLLESEDKHQIEALYFGNIDVFMEKIKSKYGQKQLDYLLQGRNNKITMNMTYYPSINEFGGNRTLQIFIQHYQFC</sequence>
<name>A0A9D9I1D5_9FIRM</name>
<evidence type="ECO:0000256" key="3">
    <source>
        <dbReference type="ARBA" id="ARBA00022722"/>
    </source>
</evidence>
<dbReference type="InterPro" id="IPR038763">
    <property type="entry name" value="DHH_sf"/>
</dbReference>
<dbReference type="GO" id="GO:0008409">
    <property type="term" value="F:5'-3' exonuclease activity"/>
    <property type="evidence" value="ECO:0007669"/>
    <property type="project" value="InterPro"/>
</dbReference>
<feature type="domain" description="RecJ OB" evidence="9">
    <location>
        <begin position="466"/>
        <end position="590"/>
    </location>
</feature>
<feature type="domain" description="DHHA1" evidence="8">
    <location>
        <begin position="360"/>
        <end position="451"/>
    </location>
</feature>
<dbReference type="NCBIfam" id="TIGR00644">
    <property type="entry name" value="recJ"/>
    <property type="match status" value="1"/>
</dbReference>
<dbReference type="Gene3D" id="3.10.310.30">
    <property type="match status" value="1"/>
</dbReference>